<keyword evidence="3" id="KW-0653">Protein transport</keyword>
<dbReference type="InterPro" id="IPR011990">
    <property type="entry name" value="TPR-like_helical_dom_sf"/>
</dbReference>
<evidence type="ECO:0000313" key="5">
    <source>
        <dbReference type="Proteomes" id="UP000270296"/>
    </source>
</evidence>
<dbReference type="PANTHER" id="PTHR13768:SF8">
    <property type="entry name" value="ALPHA-SOLUBLE NSF ATTACHMENT PROTEIN"/>
    <property type="match status" value="1"/>
</dbReference>
<sequence>MAKKWTEAGDAFVRSAELNFRKGDSKHEAAVNYVDASTCFRKTNPPKAVDCLMKAADIYTDMGRFTMAAKHHLSIAELYESECVDVEKCVQHYEKAADYYKGEDSANKCLLKVAQYAAQMEQYKKAIEIYEEVGTSSADNTLLKYSAKDYFFKAALCHLCLDLLDAQVGFSFDHD</sequence>
<dbReference type="GO" id="GO:0006886">
    <property type="term" value="P:intracellular protein transport"/>
    <property type="evidence" value="ECO:0007669"/>
    <property type="project" value="InterPro"/>
</dbReference>
<organism evidence="6">
    <name type="scientific">Soboliphyme baturini</name>
    <dbReference type="NCBI Taxonomy" id="241478"/>
    <lineage>
        <taxon>Eukaryota</taxon>
        <taxon>Metazoa</taxon>
        <taxon>Ecdysozoa</taxon>
        <taxon>Nematoda</taxon>
        <taxon>Enoplea</taxon>
        <taxon>Dorylaimia</taxon>
        <taxon>Dioctophymatida</taxon>
        <taxon>Dioctophymatoidea</taxon>
        <taxon>Soboliphymatidae</taxon>
        <taxon>Soboliphyme</taxon>
    </lineage>
</organism>
<name>A0A183J9U3_9BILA</name>
<dbReference type="GO" id="GO:0031201">
    <property type="term" value="C:SNARE complex"/>
    <property type="evidence" value="ECO:0007669"/>
    <property type="project" value="TreeGrafter"/>
</dbReference>
<keyword evidence="2" id="KW-0813">Transport</keyword>
<dbReference type="GO" id="GO:0005774">
    <property type="term" value="C:vacuolar membrane"/>
    <property type="evidence" value="ECO:0007669"/>
    <property type="project" value="TreeGrafter"/>
</dbReference>
<dbReference type="EMBL" id="UZAM01018377">
    <property type="protein sequence ID" value="VDP50476.1"/>
    <property type="molecule type" value="Genomic_DNA"/>
</dbReference>
<dbReference type="InterPro" id="IPR000744">
    <property type="entry name" value="NSF_attach"/>
</dbReference>
<evidence type="ECO:0000256" key="3">
    <source>
        <dbReference type="ARBA" id="ARBA00022927"/>
    </source>
</evidence>
<proteinExistence type="inferred from homology"/>
<dbReference type="Proteomes" id="UP000270296">
    <property type="component" value="Unassembled WGS sequence"/>
</dbReference>
<dbReference type="Pfam" id="PF14938">
    <property type="entry name" value="SNAP"/>
    <property type="match status" value="1"/>
</dbReference>
<dbReference type="GO" id="GO:0035494">
    <property type="term" value="P:SNARE complex disassembly"/>
    <property type="evidence" value="ECO:0007669"/>
    <property type="project" value="TreeGrafter"/>
</dbReference>
<gene>
    <name evidence="4" type="ORF">SBAD_LOCUS12641</name>
</gene>
<dbReference type="SUPFAM" id="SSF48452">
    <property type="entry name" value="TPR-like"/>
    <property type="match status" value="1"/>
</dbReference>
<dbReference type="Gene3D" id="1.25.40.10">
    <property type="entry name" value="Tetratricopeptide repeat domain"/>
    <property type="match status" value="1"/>
</dbReference>
<dbReference type="WBParaSite" id="SBAD_0001305101-mRNA-1">
    <property type="protein sequence ID" value="SBAD_0001305101-mRNA-1"/>
    <property type="gene ID" value="SBAD_0001305101"/>
</dbReference>
<evidence type="ECO:0000256" key="2">
    <source>
        <dbReference type="ARBA" id="ARBA00022448"/>
    </source>
</evidence>
<dbReference type="OrthoDB" id="9984275at2759"/>
<reference evidence="6" key="1">
    <citation type="submission" date="2016-06" db="UniProtKB">
        <authorList>
            <consortium name="WormBaseParasite"/>
        </authorList>
    </citation>
    <scope>IDENTIFICATION</scope>
</reference>
<comment type="similarity">
    <text evidence="1">Belongs to the SNAP family.</text>
</comment>
<evidence type="ECO:0000313" key="4">
    <source>
        <dbReference type="EMBL" id="VDP50476.1"/>
    </source>
</evidence>
<keyword evidence="5" id="KW-1185">Reference proteome</keyword>
<dbReference type="PANTHER" id="PTHR13768">
    <property type="entry name" value="SOLUBLE NSF ATTACHMENT PROTEIN SNAP"/>
    <property type="match status" value="1"/>
</dbReference>
<dbReference type="GO" id="GO:0005483">
    <property type="term" value="F:soluble NSF attachment protein activity"/>
    <property type="evidence" value="ECO:0007669"/>
    <property type="project" value="TreeGrafter"/>
</dbReference>
<accession>A0A183J9U3</accession>
<evidence type="ECO:0000256" key="1">
    <source>
        <dbReference type="ARBA" id="ARBA00010050"/>
    </source>
</evidence>
<evidence type="ECO:0000313" key="6">
    <source>
        <dbReference type="WBParaSite" id="SBAD_0001305101-mRNA-1"/>
    </source>
</evidence>
<reference evidence="4 5" key="2">
    <citation type="submission" date="2018-11" db="EMBL/GenBank/DDBJ databases">
        <authorList>
            <consortium name="Pathogen Informatics"/>
        </authorList>
    </citation>
    <scope>NUCLEOTIDE SEQUENCE [LARGE SCALE GENOMIC DNA]</scope>
</reference>
<dbReference type="GO" id="GO:0019905">
    <property type="term" value="F:syntaxin binding"/>
    <property type="evidence" value="ECO:0007669"/>
    <property type="project" value="TreeGrafter"/>
</dbReference>
<protein>
    <submittedName>
        <fullName evidence="6">Alpha-soluble NSF attachment protein</fullName>
    </submittedName>
</protein>
<dbReference type="AlphaFoldDB" id="A0A183J9U3"/>